<reference evidence="3 4" key="1">
    <citation type="journal article" date="2016" name="Nat. Commun.">
        <title>Thousands of microbial genomes shed light on interconnected biogeochemical processes in an aquifer system.</title>
        <authorList>
            <person name="Anantharaman K."/>
            <person name="Brown C.T."/>
            <person name="Hug L.A."/>
            <person name="Sharon I."/>
            <person name="Castelle C.J."/>
            <person name="Probst A.J."/>
            <person name="Thomas B.C."/>
            <person name="Singh A."/>
            <person name="Wilkins M.J."/>
            <person name="Karaoz U."/>
            <person name="Brodie E.L."/>
            <person name="Williams K.H."/>
            <person name="Hubbard S.S."/>
            <person name="Banfield J.F."/>
        </authorList>
    </citation>
    <scope>NUCLEOTIDE SEQUENCE [LARGE SCALE GENOMIC DNA]</scope>
</reference>
<evidence type="ECO:0000313" key="4">
    <source>
        <dbReference type="Proteomes" id="UP000177876"/>
    </source>
</evidence>
<dbReference type="Pfam" id="PF00994">
    <property type="entry name" value="MoCF_biosynth"/>
    <property type="match status" value="1"/>
</dbReference>
<dbReference type="InterPro" id="IPR050101">
    <property type="entry name" value="CinA"/>
</dbReference>
<dbReference type="AlphaFoldDB" id="A0A1F2WGQ6"/>
<feature type="domain" description="MoaB/Mog" evidence="2">
    <location>
        <begin position="5"/>
        <end position="172"/>
    </location>
</feature>
<dbReference type="EMBL" id="MELK01000050">
    <property type="protein sequence ID" value="OFW56024.1"/>
    <property type="molecule type" value="Genomic_DNA"/>
</dbReference>
<dbReference type="CDD" id="cd00885">
    <property type="entry name" value="cinA"/>
    <property type="match status" value="1"/>
</dbReference>
<dbReference type="SUPFAM" id="SSF53218">
    <property type="entry name" value="Molybdenum cofactor biosynthesis proteins"/>
    <property type="match status" value="1"/>
</dbReference>
<dbReference type="SMART" id="SM00852">
    <property type="entry name" value="MoCF_biosynth"/>
    <property type="match status" value="1"/>
</dbReference>
<sequence length="410" mass="44245">MHRCAIVSVGDELLDGRVPDTNSDYITTKLSSLGLEVGLRVVVGDDQDKVRDTITWVMEASDMVIVTGGLGPTDDDITREAVADALDSRLERNEDLERLIEALFEKMGREMAPSNLKQADLVAGAIPLTARLGTAPGQWIERDDKYLVLMPGVPREMKNMMSADVLPRLDERLQEKNRKSSVSLHIAAKPESEIGELVHAELANMQDINVSYRARPGQIEVRLSSWNAQQLSGAAAIVRESLAEWLVAEGDATLEGNLGRELRSRGLSLAVAESCTGGMVGERITRVPGSSDYFNGGIIAYTYRAKQDLLGVSNDLLKEKGAVNEEVAMAMAQGVKERLNAGIGIAITGVAGPGSGGEKEPVGTIAFGIATREGMSSWKYRLPGDREMVREAASTVALALTYFYLRGGAK</sequence>
<dbReference type="NCBIfam" id="TIGR00177">
    <property type="entry name" value="molyb_syn"/>
    <property type="match status" value="1"/>
</dbReference>
<dbReference type="Proteomes" id="UP000177876">
    <property type="component" value="Unassembled WGS sequence"/>
</dbReference>
<dbReference type="Gene3D" id="3.40.980.10">
    <property type="entry name" value="MoaB/Mog-like domain"/>
    <property type="match status" value="1"/>
</dbReference>
<organism evidence="3 4">
    <name type="scientific">Candidatus Solincola sediminis</name>
    <dbReference type="NCBI Taxonomy" id="1797199"/>
    <lineage>
        <taxon>Bacteria</taxon>
        <taxon>Bacillati</taxon>
        <taxon>Actinomycetota</taxon>
        <taxon>Candidatus Geothermincolia</taxon>
        <taxon>Candidatus Geothermincolales</taxon>
        <taxon>Candidatus Geothermincolaceae</taxon>
        <taxon>Candidatus Solincola</taxon>
    </lineage>
</organism>
<dbReference type="InterPro" id="IPR008135">
    <property type="entry name" value="Competence-induced_CinA"/>
</dbReference>
<evidence type="ECO:0000259" key="2">
    <source>
        <dbReference type="SMART" id="SM00852"/>
    </source>
</evidence>
<dbReference type="InterPro" id="IPR036653">
    <property type="entry name" value="CinA-like_C"/>
</dbReference>
<comment type="caution">
    <text evidence="3">The sequence shown here is derived from an EMBL/GenBank/DDBJ whole genome shotgun (WGS) entry which is preliminary data.</text>
</comment>
<dbReference type="STRING" id="1797197.A2Y75_04765"/>
<dbReference type="NCBIfam" id="TIGR00200">
    <property type="entry name" value="cinA_nterm"/>
    <property type="match status" value="1"/>
</dbReference>
<evidence type="ECO:0000256" key="1">
    <source>
        <dbReference type="HAMAP-Rule" id="MF_00226"/>
    </source>
</evidence>
<dbReference type="InterPro" id="IPR008136">
    <property type="entry name" value="CinA_C"/>
</dbReference>
<dbReference type="PANTHER" id="PTHR13939">
    <property type="entry name" value="NICOTINAMIDE-NUCLEOTIDE AMIDOHYDROLASE PNCC"/>
    <property type="match status" value="1"/>
</dbReference>
<comment type="similarity">
    <text evidence="1">Belongs to the CinA family.</text>
</comment>
<protein>
    <recommendedName>
        <fullName evidence="1">CinA-like protein</fullName>
    </recommendedName>
</protein>
<accession>A0A1F2WGQ6</accession>
<name>A0A1F2WGQ6_9ACTN</name>
<dbReference type="PANTHER" id="PTHR13939:SF0">
    <property type="entry name" value="NMN AMIDOHYDROLASE-LIKE PROTEIN YFAY"/>
    <property type="match status" value="1"/>
</dbReference>
<dbReference type="SUPFAM" id="SSF142433">
    <property type="entry name" value="CinA-like"/>
    <property type="match status" value="1"/>
</dbReference>
<proteinExistence type="inferred from homology"/>
<dbReference type="PIRSF" id="PIRSF006728">
    <property type="entry name" value="CinA"/>
    <property type="match status" value="1"/>
</dbReference>
<evidence type="ECO:0000313" key="3">
    <source>
        <dbReference type="EMBL" id="OFW56024.1"/>
    </source>
</evidence>
<gene>
    <name evidence="3" type="ORF">A2Y75_04765</name>
</gene>
<dbReference type="Pfam" id="PF02464">
    <property type="entry name" value="CinA"/>
    <property type="match status" value="1"/>
</dbReference>
<dbReference type="InterPro" id="IPR036425">
    <property type="entry name" value="MoaB/Mog-like_dom_sf"/>
</dbReference>
<dbReference type="InterPro" id="IPR001453">
    <property type="entry name" value="MoaB/Mog_dom"/>
</dbReference>
<dbReference type="Gene3D" id="3.90.950.20">
    <property type="entry name" value="CinA-like"/>
    <property type="match status" value="1"/>
</dbReference>
<dbReference type="NCBIfam" id="TIGR00199">
    <property type="entry name" value="PncC_domain"/>
    <property type="match status" value="1"/>
</dbReference>
<dbReference type="HAMAP" id="MF_00226_B">
    <property type="entry name" value="CinA_B"/>
    <property type="match status" value="1"/>
</dbReference>